<feature type="compositionally biased region" description="Acidic residues" evidence="3">
    <location>
        <begin position="222"/>
        <end position="250"/>
    </location>
</feature>
<sequence length="250" mass="28015">MRKLSASNRPECPVGEPVCAVIDEVMSLRDQVVTDPLTGLYNVRYFRAALDQELERTERTQVATALMMIDLDHFKQVNDTWGHEAGNEVLKQTARIIRDCTRKLDIQCRYGGEEFVVILPSTERRLGVQVAERIRQNIEDTPVMVNGDVIRLTTSIGLAFHSAESLFDASGLIACADEYLYEAKRGGRNRVCYSQLHTADTAVTGEEKDAFHDLFGGAPDSGDMDEQDFAGEDSDDDWMADDQDWPDDSD</sequence>
<evidence type="ECO:0000256" key="1">
    <source>
        <dbReference type="ARBA" id="ARBA00012528"/>
    </source>
</evidence>
<evidence type="ECO:0000259" key="4">
    <source>
        <dbReference type="PROSITE" id="PS50887"/>
    </source>
</evidence>
<dbReference type="SMART" id="SM00267">
    <property type="entry name" value="GGDEF"/>
    <property type="match status" value="1"/>
</dbReference>
<dbReference type="InterPro" id="IPR050469">
    <property type="entry name" value="Diguanylate_Cyclase"/>
</dbReference>
<reference evidence="5 6" key="1">
    <citation type="submission" date="2020-12" db="EMBL/GenBank/DDBJ databases">
        <title>Novel Thalassolituus-related marine hydrocarbonoclastic bacteria mediated algae-derived hydrocarbons mineralization in twilight zone of the northern South China Sea.</title>
        <authorList>
            <person name="Dong C."/>
        </authorList>
    </citation>
    <scope>NUCLEOTIDE SEQUENCE [LARGE SCALE GENOMIC DNA]</scope>
    <source>
        <strain evidence="5 6">IMCC1826</strain>
    </source>
</reference>
<proteinExistence type="predicted"/>
<feature type="domain" description="GGDEF" evidence="4">
    <location>
        <begin position="62"/>
        <end position="196"/>
    </location>
</feature>
<dbReference type="Proteomes" id="UP000714380">
    <property type="component" value="Unassembled WGS sequence"/>
</dbReference>
<name>A0ABS7ZR24_9GAMM</name>
<feature type="region of interest" description="Disordered" evidence="3">
    <location>
        <begin position="211"/>
        <end position="250"/>
    </location>
</feature>
<dbReference type="EC" id="2.7.7.65" evidence="1"/>
<evidence type="ECO:0000313" key="5">
    <source>
        <dbReference type="EMBL" id="MCA6064177.1"/>
    </source>
</evidence>
<keyword evidence="6" id="KW-1185">Reference proteome</keyword>
<dbReference type="SUPFAM" id="SSF55073">
    <property type="entry name" value="Nucleotide cyclase"/>
    <property type="match status" value="1"/>
</dbReference>
<comment type="caution">
    <text evidence="5">The sequence shown here is derived from an EMBL/GenBank/DDBJ whole genome shotgun (WGS) entry which is preliminary data.</text>
</comment>
<evidence type="ECO:0000256" key="2">
    <source>
        <dbReference type="ARBA" id="ARBA00034247"/>
    </source>
</evidence>
<dbReference type="InterPro" id="IPR000160">
    <property type="entry name" value="GGDEF_dom"/>
</dbReference>
<evidence type="ECO:0000256" key="3">
    <source>
        <dbReference type="SAM" id="MobiDB-lite"/>
    </source>
</evidence>
<dbReference type="Gene3D" id="3.30.70.270">
    <property type="match status" value="1"/>
</dbReference>
<evidence type="ECO:0000313" key="6">
    <source>
        <dbReference type="Proteomes" id="UP000714380"/>
    </source>
</evidence>
<dbReference type="CDD" id="cd01949">
    <property type="entry name" value="GGDEF"/>
    <property type="match status" value="1"/>
</dbReference>
<dbReference type="InterPro" id="IPR043128">
    <property type="entry name" value="Rev_trsase/Diguanyl_cyclase"/>
</dbReference>
<organism evidence="5 6">
    <name type="scientific">Thalassolituus marinus</name>
    <dbReference type="NCBI Taxonomy" id="671053"/>
    <lineage>
        <taxon>Bacteria</taxon>
        <taxon>Pseudomonadati</taxon>
        <taxon>Pseudomonadota</taxon>
        <taxon>Gammaproteobacteria</taxon>
        <taxon>Oceanospirillales</taxon>
        <taxon>Oceanospirillaceae</taxon>
        <taxon>Thalassolituus</taxon>
    </lineage>
</organism>
<dbReference type="PROSITE" id="PS50887">
    <property type="entry name" value="GGDEF"/>
    <property type="match status" value="1"/>
</dbReference>
<dbReference type="PANTHER" id="PTHR45138:SF9">
    <property type="entry name" value="DIGUANYLATE CYCLASE DGCM-RELATED"/>
    <property type="match status" value="1"/>
</dbReference>
<accession>A0ABS7ZR24</accession>
<gene>
    <name evidence="5" type="ORF">I9W95_11225</name>
</gene>
<dbReference type="Pfam" id="PF00990">
    <property type="entry name" value="GGDEF"/>
    <property type="match status" value="1"/>
</dbReference>
<comment type="catalytic activity">
    <reaction evidence="2">
        <text>2 GTP = 3',3'-c-di-GMP + 2 diphosphate</text>
        <dbReference type="Rhea" id="RHEA:24898"/>
        <dbReference type="ChEBI" id="CHEBI:33019"/>
        <dbReference type="ChEBI" id="CHEBI:37565"/>
        <dbReference type="ChEBI" id="CHEBI:58805"/>
        <dbReference type="EC" id="2.7.7.65"/>
    </reaction>
</comment>
<dbReference type="NCBIfam" id="TIGR00254">
    <property type="entry name" value="GGDEF"/>
    <property type="match status" value="1"/>
</dbReference>
<dbReference type="InterPro" id="IPR029787">
    <property type="entry name" value="Nucleotide_cyclase"/>
</dbReference>
<dbReference type="EMBL" id="JAEDAH010000058">
    <property type="protein sequence ID" value="MCA6064177.1"/>
    <property type="molecule type" value="Genomic_DNA"/>
</dbReference>
<dbReference type="PANTHER" id="PTHR45138">
    <property type="entry name" value="REGULATORY COMPONENTS OF SENSORY TRANSDUCTION SYSTEM"/>
    <property type="match status" value="1"/>
</dbReference>
<protein>
    <recommendedName>
        <fullName evidence="1">diguanylate cyclase</fullName>
        <ecNumber evidence="1">2.7.7.65</ecNumber>
    </recommendedName>
</protein>